<evidence type="ECO:0000313" key="1">
    <source>
        <dbReference type="EMBL" id="MED6264664.1"/>
    </source>
</evidence>
<sequence>MITRRISCGGLRLLSHCRKMQPMSNFFMAVRTAQFQSFQLQKNLNCATFICGSKLDLQNVYSLNADVRLSSKPPSAATDTLPSLVQRISDLQIHEIILVISGWDCLRCQHNF</sequence>
<organism evidence="1 2">
    <name type="scientific">Characodon lateralis</name>
    <dbReference type="NCBI Taxonomy" id="208331"/>
    <lineage>
        <taxon>Eukaryota</taxon>
        <taxon>Metazoa</taxon>
        <taxon>Chordata</taxon>
        <taxon>Craniata</taxon>
        <taxon>Vertebrata</taxon>
        <taxon>Euteleostomi</taxon>
        <taxon>Actinopterygii</taxon>
        <taxon>Neopterygii</taxon>
        <taxon>Teleostei</taxon>
        <taxon>Neoteleostei</taxon>
        <taxon>Acanthomorphata</taxon>
        <taxon>Ovalentaria</taxon>
        <taxon>Atherinomorphae</taxon>
        <taxon>Cyprinodontiformes</taxon>
        <taxon>Goodeidae</taxon>
        <taxon>Characodon</taxon>
    </lineage>
</organism>
<name>A0ABU7CPQ5_9TELE</name>
<keyword evidence="2" id="KW-1185">Reference proteome</keyword>
<protein>
    <submittedName>
        <fullName evidence="1">Uncharacterized protein</fullName>
    </submittedName>
</protein>
<comment type="caution">
    <text evidence="1">The sequence shown here is derived from an EMBL/GenBank/DDBJ whole genome shotgun (WGS) entry which is preliminary data.</text>
</comment>
<evidence type="ECO:0000313" key="2">
    <source>
        <dbReference type="Proteomes" id="UP001352852"/>
    </source>
</evidence>
<proteinExistence type="predicted"/>
<accession>A0ABU7CPQ5</accession>
<dbReference type="Proteomes" id="UP001352852">
    <property type="component" value="Unassembled WGS sequence"/>
</dbReference>
<gene>
    <name evidence="1" type="ORF">CHARACLAT_017051</name>
</gene>
<reference evidence="1 2" key="1">
    <citation type="submission" date="2021-06" db="EMBL/GenBank/DDBJ databases">
        <authorList>
            <person name="Palmer J.M."/>
        </authorList>
    </citation>
    <scope>NUCLEOTIDE SEQUENCE [LARGE SCALE GENOMIC DNA]</scope>
    <source>
        <strain evidence="1 2">CL_MEX2019</strain>
        <tissue evidence="1">Muscle</tissue>
    </source>
</reference>
<dbReference type="EMBL" id="JAHUTJ010001411">
    <property type="protein sequence ID" value="MED6264664.1"/>
    <property type="molecule type" value="Genomic_DNA"/>
</dbReference>